<reference evidence="3 4" key="1">
    <citation type="submission" date="2016-11" db="EMBL/GenBank/DDBJ databases">
        <title>The macronuclear genome of Stentor coeruleus: a giant cell with tiny introns.</title>
        <authorList>
            <person name="Slabodnick M."/>
            <person name="Ruby J.G."/>
            <person name="Reiff S.B."/>
            <person name="Swart E.C."/>
            <person name="Gosai S."/>
            <person name="Prabakaran S."/>
            <person name="Witkowska E."/>
            <person name="Larue G.E."/>
            <person name="Fisher S."/>
            <person name="Freeman R.M."/>
            <person name="Gunawardena J."/>
            <person name="Chu W."/>
            <person name="Stover N.A."/>
            <person name="Gregory B.D."/>
            <person name="Nowacki M."/>
            <person name="Derisi J."/>
            <person name="Roy S.W."/>
            <person name="Marshall W.F."/>
            <person name="Sood P."/>
        </authorList>
    </citation>
    <scope>NUCLEOTIDE SEQUENCE [LARGE SCALE GENOMIC DNA]</scope>
    <source>
        <strain evidence="3">WM001</strain>
    </source>
</reference>
<keyword evidence="4" id="KW-1185">Reference proteome</keyword>
<evidence type="ECO:0000313" key="4">
    <source>
        <dbReference type="Proteomes" id="UP000187209"/>
    </source>
</evidence>
<name>A0A1R2B8M5_9CILI</name>
<sequence>MSKSLERKIIDICVFLHTELSSMQSNLDDSILNLNEILRLEVNQALELITESIKDLLKIKRNFMMIDEYKNYKAHEQYQKALQKLEGEVRHHIKIEQQMKLHIDSTQAKLEELEKNKEDLHINNLVDALKKENFRLTEKVKNLEKQADNNDDKIRYIKELNMLKGIAQKDSQKNAELEKTNRKLEMEVSYLQRKLDILNRELTNEKTGYKENKPDFHGKKIHYEELQDENRTPPQLTERCRNMSKGDLKKSGSKSPISGRVDLKRTESQFLSSTRGVKKSSGIPDKPRKHSHVGANYNKVS</sequence>
<evidence type="ECO:0000256" key="2">
    <source>
        <dbReference type="SAM" id="MobiDB-lite"/>
    </source>
</evidence>
<comment type="caution">
    <text evidence="3">The sequence shown here is derived from an EMBL/GenBank/DDBJ whole genome shotgun (WGS) entry which is preliminary data.</text>
</comment>
<feature type="compositionally biased region" description="Basic and acidic residues" evidence="2">
    <location>
        <begin position="238"/>
        <end position="250"/>
    </location>
</feature>
<dbReference type="EMBL" id="MPUH01000844">
    <property type="protein sequence ID" value="OMJ73129.1"/>
    <property type="molecule type" value="Genomic_DNA"/>
</dbReference>
<accession>A0A1R2B8M5</accession>
<feature type="region of interest" description="Disordered" evidence="2">
    <location>
        <begin position="224"/>
        <end position="301"/>
    </location>
</feature>
<proteinExistence type="predicted"/>
<protein>
    <submittedName>
        <fullName evidence="3">Uncharacterized protein</fullName>
    </submittedName>
</protein>
<dbReference type="AlphaFoldDB" id="A0A1R2B8M5"/>
<evidence type="ECO:0000256" key="1">
    <source>
        <dbReference type="SAM" id="Coils"/>
    </source>
</evidence>
<organism evidence="3 4">
    <name type="scientific">Stentor coeruleus</name>
    <dbReference type="NCBI Taxonomy" id="5963"/>
    <lineage>
        <taxon>Eukaryota</taxon>
        <taxon>Sar</taxon>
        <taxon>Alveolata</taxon>
        <taxon>Ciliophora</taxon>
        <taxon>Postciliodesmatophora</taxon>
        <taxon>Heterotrichea</taxon>
        <taxon>Heterotrichida</taxon>
        <taxon>Stentoridae</taxon>
        <taxon>Stentor</taxon>
    </lineage>
</organism>
<evidence type="ECO:0000313" key="3">
    <source>
        <dbReference type="EMBL" id="OMJ73129.1"/>
    </source>
</evidence>
<gene>
    <name evidence="3" type="ORF">SteCoe_28248</name>
</gene>
<dbReference type="Proteomes" id="UP000187209">
    <property type="component" value="Unassembled WGS sequence"/>
</dbReference>
<keyword evidence="1" id="KW-0175">Coiled coil</keyword>
<feature type="coiled-coil region" evidence="1">
    <location>
        <begin position="96"/>
        <end position="201"/>
    </location>
</feature>
<dbReference type="OrthoDB" id="299916at2759"/>